<comment type="caution">
    <text evidence="2">The sequence shown here is derived from an EMBL/GenBank/DDBJ whole genome shotgun (WGS) entry which is preliminary data.</text>
</comment>
<dbReference type="Proteomes" id="UP001595891">
    <property type="component" value="Unassembled WGS sequence"/>
</dbReference>
<gene>
    <name evidence="2" type="ORF">ACFO8L_29550</name>
</gene>
<dbReference type="InterPro" id="IPR001466">
    <property type="entry name" value="Beta-lactam-related"/>
</dbReference>
<sequence>MNKNLNSGNETSRQTPAEFVEATATKLGVPGVAVGVWADGREVYACHGVTSVENPLPVDRDTLFVLGSVTKTYTATALMRLVAQGRVELDAPVRRYVPEFALADERAAAGITVLNLLNHTAGLDWGIIVDTGEGDDALAGHVAKMAGSELIAPPGTRASYSQAGYNLAGRIIENVTGLPYERAVATLLFEPLGLANSFFAQGDVMTRRFAVGHDREQDGTLSVSRPWKHWRGDNPGGGLASSVADQLRWARFHLGDGRAEDGARVLPAELVRRMKEPTAELRASSLGDALGIGWFLREVDGVRTAGHGGSANGQFAELLTVPERGFAVVAVSNAGPDEGLAFNRAAVRWALAHYLGVVDRDPEPVPYDPARARELVGRYENEMMTLTIATDGAGLTIECGIKPEVRAAMDTELPPDLPPAAVGLLPGGTDEYIVTAGGLEGQRGFFTRDAAGAVVGVDLAGRLAGRVPSVH</sequence>
<dbReference type="InterPro" id="IPR050491">
    <property type="entry name" value="AmpC-like"/>
</dbReference>
<protein>
    <submittedName>
        <fullName evidence="2">Serine hydrolase domain-containing protein</fullName>
        <ecNumber evidence="2">3.-.-.-</ecNumber>
    </submittedName>
</protein>
<reference evidence="3" key="1">
    <citation type="journal article" date="2019" name="Int. J. Syst. Evol. Microbiol.">
        <title>The Global Catalogue of Microorganisms (GCM) 10K type strain sequencing project: providing services to taxonomists for standard genome sequencing and annotation.</title>
        <authorList>
            <consortium name="The Broad Institute Genomics Platform"/>
            <consortium name="The Broad Institute Genome Sequencing Center for Infectious Disease"/>
            <person name="Wu L."/>
            <person name="Ma J."/>
        </authorList>
    </citation>
    <scope>NUCLEOTIDE SEQUENCE [LARGE SCALE GENOMIC DNA]</scope>
    <source>
        <strain evidence="3">CCUG 49560</strain>
    </source>
</reference>
<proteinExistence type="predicted"/>
<keyword evidence="2" id="KW-0378">Hydrolase</keyword>
<evidence type="ECO:0000313" key="2">
    <source>
        <dbReference type="EMBL" id="MFC4590271.1"/>
    </source>
</evidence>
<keyword evidence="3" id="KW-1185">Reference proteome</keyword>
<dbReference type="SUPFAM" id="SSF56601">
    <property type="entry name" value="beta-lactamase/transpeptidase-like"/>
    <property type="match status" value="1"/>
</dbReference>
<dbReference type="GO" id="GO:0016787">
    <property type="term" value="F:hydrolase activity"/>
    <property type="evidence" value="ECO:0007669"/>
    <property type="project" value="UniProtKB-KW"/>
</dbReference>
<dbReference type="Pfam" id="PF00144">
    <property type="entry name" value="Beta-lactamase"/>
    <property type="match status" value="1"/>
</dbReference>
<evidence type="ECO:0000313" key="3">
    <source>
        <dbReference type="Proteomes" id="UP001595891"/>
    </source>
</evidence>
<dbReference type="PANTHER" id="PTHR46825">
    <property type="entry name" value="D-ALANYL-D-ALANINE-CARBOXYPEPTIDASE/ENDOPEPTIDASE AMPH"/>
    <property type="match status" value="1"/>
</dbReference>
<dbReference type="RefSeq" id="WP_262843243.1">
    <property type="nucleotide sequence ID" value="NZ_JANZYP010000016.1"/>
</dbReference>
<feature type="domain" description="Beta-lactamase-related" evidence="1">
    <location>
        <begin position="19"/>
        <end position="347"/>
    </location>
</feature>
<dbReference type="EMBL" id="JBHSFN010000021">
    <property type="protein sequence ID" value="MFC4590271.1"/>
    <property type="molecule type" value="Genomic_DNA"/>
</dbReference>
<dbReference type="Gene3D" id="3.40.710.10">
    <property type="entry name" value="DD-peptidase/beta-lactamase superfamily"/>
    <property type="match status" value="1"/>
</dbReference>
<evidence type="ECO:0000259" key="1">
    <source>
        <dbReference type="Pfam" id="PF00144"/>
    </source>
</evidence>
<name>A0ABV9EKT1_9ACTN</name>
<dbReference type="EC" id="3.-.-.-" evidence="2"/>
<organism evidence="2 3">
    <name type="scientific">Sphaerisporangium corydalis</name>
    <dbReference type="NCBI Taxonomy" id="1441875"/>
    <lineage>
        <taxon>Bacteria</taxon>
        <taxon>Bacillati</taxon>
        <taxon>Actinomycetota</taxon>
        <taxon>Actinomycetes</taxon>
        <taxon>Streptosporangiales</taxon>
        <taxon>Streptosporangiaceae</taxon>
        <taxon>Sphaerisporangium</taxon>
    </lineage>
</organism>
<dbReference type="PANTHER" id="PTHR46825:SF9">
    <property type="entry name" value="BETA-LACTAMASE-RELATED DOMAIN-CONTAINING PROTEIN"/>
    <property type="match status" value="1"/>
</dbReference>
<dbReference type="InterPro" id="IPR012338">
    <property type="entry name" value="Beta-lactam/transpept-like"/>
</dbReference>
<accession>A0ABV9EKT1</accession>